<dbReference type="RefSeq" id="WP_273678952.1">
    <property type="nucleotide sequence ID" value="NZ_JAQQXQ010000013.1"/>
</dbReference>
<dbReference type="SUPFAM" id="SSF111331">
    <property type="entry name" value="NAD kinase/diacylglycerol kinase-like"/>
    <property type="match status" value="1"/>
</dbReference>
<dbReference type="Gene3D" id="3.40.50.10330">
    <property type="entry name" value="Probable inorganic polyphosphate/atp-NAD kinase, domain 1"/>
    <property type="match status" value="1"/>
</dbReference>
<comment type="caution">
    <text evidence="2">The sequence shown here is derived from an EMBL/GenBank/DDBJ whole genome shotgun (WGS) entry which is preliminary data.</text>
</comment>
<organism evidence="2 3">
    <name type="scientific">Erythrobacter fulvus</name>
    <dbReference type="NCBI Taxonomy" id="2987523"/>
    <lineage>
        <taxon>Bacteria</taxon>
        <taxon>Pseudomonadati</taxon>
        <taxon>Pseudomonadota</taxon>
        <taxon>Alphaproteobacteria</taxon>
        <taxon>Sphingomonadales</taxon>
        <taxon>Erythrobacteraceae</taxon>
        <taxon>Erythrobacter/Porphyrobacter group</taxon>
        <taxon>Erythrobacter</taxon>
    </lineage>
</organism>
<evidence type="ECO:0000313" key="3">
    <source>
        <dbReference type="Proteomes" id="UP001216558"/>
    </source>
</evidence>
<dbReference type="Pfam" id="PF00781">
    <property type="entry name" value="DAGK_cat"/>
    <property type="match status" value="1"/>
</dbReference>
<gene>
    <name evidence="2" type="ORF">OIK40_13905</name>
</gene>
<dbReference type="InterPro" id="IPR001206">
    <property type="entry name" value="Diacylglycerol_kinase_cat_dom"/>
</dbReference>
<dbReference type="Proteomes" id="UP001216558">
    <property type="component" value="Unassembled WGS sequence"/>
</dbReference>
<evidence type="ECO:0000259" key="1">
    <source>
        <dbReference type="PROSITE" id="PS50146"/>
    </source>
</evidence>
<sequence length="349" mass="37365">MATPIYEFAQIPRVDAADQARAGAGRVRAEGQAPVVGVIYNPRSHRNLGADFDCGLSPHVHIARPGDRSQLPIALADFAARGIDLLVINGGDGTVRDVLTCGRPIFGDNWPAIAVLPKGKTNALTVDLGIPDNWTLQDAIQALDHGGRVFRRPIEVAPLDQTDPEAMQTRVSGFILGAGAFTTAIRAGQGAHRLGAFNSLAVGVTAVWALAQSLFAGRSNPWRKGARMRIGLGAADVPMEHSGRGDPEMRQILFASTLECLPAGIRPFGFLKNGLKLVAVDQISRRTTALIPLVLLGKLRSGLRERGIHQLAATQFNLSIDDQFILDGEAFPAGDYRIEQGPELAFVRP</sequence>
<dbReference type="EMBL" id="JAQQXQ010000013">
    <property type="protein sequence ID" value="MDC8755740.1"/>
    <property type="molecule type" value="Genomic_DNA"/>
</dbReference>
<keyword evidence="3" id="KW-1185">Reference proteome</keyword>
<keyword evidence="2" id="KW-0418">Kinase</keyword>
<evidence type="ECO:0000313" key="2">
    <source>
        <dbReference type="EMBL" id="MDC8755740.1"/>
    </source>
</evidence>
<dbReference type="PROSITE" id="PS50146">
    <property type="entry name" value="DAGK"/>
    <property type="match status" value="1"/>
</dbReference>
<feature type="domain" description="DAGKc" evidence="1">
    <location>
        <begin position="31"/>
        <end position="163"/>
    </location>
</feature>
<reference evidence="2 3" key="1">
    <citation type="submission" date="2022-10" db="EMBL/GenBank/DDBJ databases">
        <title>Erythrobacter sp. sf7 Genome sequencing.</title>
        <authorList>
            <person name="Park S."/>
        </authorList>
    </citation>
    <scope>NUCLEOTIDE SEQUENCE [LARGE SCALE GENOMIC DNA]</scope>
    <source>
        <strain evidence="3">sf7</strain>
    </source>
</reference>
<dbReference type="InterPro" id="IPR017438">
    <property type="entry name" value="ATP-NAD_kinase_N"/>
</dbReference>
<dbReference type="InterPro" id="IPR016064">
    <property type="entry name" value="NAD/diacylglycerol_kinase_sf"/>
</dbReference>
<keyword evidence="2" id="KW-0808">Transferase</keyword>
<accession>A0ABT5JU89</accession>
<name>A0ABT5JU89_9SPHN</name>
<protein>
    <submittedName>
        <fullName evidence="2">Acylglycerol kinase family protein</fullName>
    </submittedName>
</protein>
<dbReference type="GO" id="GO:0016301">
    <property type="term" value="F:kinase activity"/>
    <property type="evidence" value="ECO:0007669"/>
    <property type="project" value="UniProtKB-KW"/>
</dbReference>
<proteinExistence type="predicted"/>